<dbReference type="SUPFAM" id="SSF55469">
    <property type="entry name" value="FMN-dependent nitroreductase-like"/>
    <property type="match status" value="1"/>
</dbReference>
<dbReference type="CDD" id="cd02140">
    <property type="entry name" value="Frm2-like"/>
    <property type="match status" value="1"/>
</dbReference>
<organism evidence="5 6">
    <name type="scientific">Porcincola intestinalis</name>
    <dbReference type="NCBI Taxonomy" id="2606632"/>
    <lineage>
        <taxon>Bacteria</taxon>
        <taxon>Bacillati</taxon>
        <taxon>Bacillota</taxon>
        <taxon>Clostridia</taxon>
        <taxon>Lachnospirales</taxon>
        <taxon>Lachnospiraceae</taxon>
        <taxon>Porcincola</taxon>
    </lineage>
</organism>
<dbReference type="GO" id="GO:0034599">
    <property type="term" value="P:cellular response to oxidative stress"/>
    <property type="evidence" value="ECO:0007669"/>
    <property type="project" value="InterPro"/>
</dbReference>
<reference evidence="5 6" key="1">
    <citation type="submission" date="2019-08" db="EMBL/GenBank/DDBJ databases">
        <title>In-depth cultivation of the pig gut microbiome towards novel bacterial diversity and tailored functional studies.</title>
        <authorList>
            <person name="Wylensek D."/>
            <person name="Hitch T.C.A."/>
            <person name="Clavel T."/>
        </authorList>
    </citation>
    <scope>NUCLEOTIDE SEQUENCE [LARGE SCALE GENOMIC DNA]</scope>
    <source>
        <strain evidence="5 6">Oil+RF-744-WCA-WT-11</strain>
    </source>
</reference>
<feature type="domain" description="Nitroreductase" evidence="4">
    <location>
        <begin position="8"/>
        <end position="168"/>
    </location>
</feature>
<dbReference type="PANTHER" id="PTHR43035:SF1">
    <property type="entry name" value="FATTY ACID REPRESSION MUTANT PROTEIN 2-RELATED"/>
    <property type="match status" value="1"/>
</dbReference>
<gene>
    <name evidence="5" type="ORF">FYJ35_09680</name>
</gene>
<dbReference type="InterPro" id="IPR029479">
    <property type="entry name" value="Nitroreductase"/>
</dbReference>
<evidence type="ECO:0000259" key="4">
    <source>
        <dbReference type="Pfam" id="PF00881"/>
    </source>
</evidence>
<proteinExistence type="predicted"/>
<dbReference type="RefSeq" id="WP_154526006.1">
    <property type="nucleotide sequence ID" value="NZ_JAQYJL010000019.1"/>
</dbReference>
<dbReference type="FunFam" id="3.40.109.10:FF:000001">
    <property type="entry name" value="Nitroreductase family"/>
    <property type="match status" value="1"/>
</dbReference>
<dbReference type="AlphaFoldDB" id="A0A6L5X4L3"/>
<accession>A0A6L5X4L3</accession>
<dbReference type="Proteomes" id="UP000481852">
    <property type="component" value="Unassembled WGS sequence"/>
</dbReference>
<keyword evidence="2" id="KW-0963">Cytoplasm</keyword>
<sequence length="190" mass="21716">MGVIESLQKRRTYYQIDKKLPVSEEKVVETIQEAVKLVPDAFNMKSQRVIVALGEKQNQLWDTVYDVFGGKVSREKIDGFRAGAGTVLYFTDESVVKTLQEKFPLYAANFPVWAQQSNGMLQISIWSALRELEIGANLQHYNPVINEAVRKLFDVPEDWKLIAQMPFGGIVEEPGKKDDEEIGRRVRIVR</sequence>
<dbReference type="InterPro" id="IPR000415">
    <property type="entry name" value="Nitroreductase-like"/>
</dbReference>
<keyword evidence="6" id="KW-1185">Reference proteome</keyword>
<comment type="caution">
    <text evidence="5">The sequence shown here is derived from an EMBL/GenBank/DDBJ whole genome shotgun (WGS) entry which is preliminary data.</text>
</comment>
<protein>
    <submittedName>
        <fullName evidence="5">Nitroreductase family protein</fullName>
    </submittedName>
</protein>
<evidence type="ECO:0000313" key="6">
    <source>
        <dbReference type="Proteomes" id="UP000481852"/>
    </source>
</evidence>
<dbReference type="EMBL" id="VULZ01000010">
    <property type="protein sequence ID" value="MSS15301.1"/>
    <property type="molecule type" value="Genomic_DNA"/>
</dbReference>
<name>A0A6L5X4L3_9FIRM</name>
<evidence type="ECO:0000256" key="3">
    <source>
        <dbReference type="ARBA" id="ARBA00023002"/>
    </source>
</evidence>
<evidence type="ECO:0000313" key="5">
    <source>
        <dbReference type="EMBL" id="MSS15301.1"/>
    </source>
</evidence>
<dbReference type="GO" id="GO:0016491">
    <property type="term" value="F:oxidoreductase activity"/>
    <property type="evidence" value="ECO:0007669"/>
    <property type="project" value="UniProtKB-KW"/>
</dbReference>
<dbReference type="Pfam" id="PF00881">
    <property type="entry name" value="Nitroreductase"/>
    <property type="match status" value="1"/>
</dbReference>
<keyword evidence="3" id="KW-0560">Oxidoreductase</keyword>
<evidence type="ECO:0000256" key="1">
    <source>
        <dbReference type="ARBA" id="ARBA00004496"/>
    </source>
</evidence>
<dbReference type="InterPro" id="IPR033877">
    <property type="entry name" value="Frm2/Hbn1"/>
</dbReference>
<dbReference type="PANTHER" id="PTHR43035">
    <property type="entry name" value="FATTY ACID REPRESSION MUTANT PROTEIN 2-RELATED"/>
    <property type="match status" value="1"/>
</dbReference>
<comment type="subcellular location">
    <subcellularLocation>
        <location evidence="1">Cytoplasm</location>
    </subcellularLocation>
</comment>
<evidence type="ECO:0000256" key="2">
    <source>
        <dbReference type="ARBA" id="ARBA00022490"/>
    </source>
</evidence>
<dbReference type="GO" id="GO:0005737">
    <property type="term" value="C:cytoplasm"/>
    <property type="evidence" value="ECO:0007669"/>
    <property type="project" value="UniProtKB-SubCell"/>
</dbReference>
<dbReference type="Gene3D" id="3.40.109.10">
    <property type="entry name" value="NADH Oxidase"/>
    <property type="match status" value="1"/>
</dbReference>